<dbReference type="Proteomes" id="UP001082703">
    <property type="component" value="Unassembled WGS sequence"/>
</dbReference>
<proteinExistence type="predicted"/>
<accession>A0ABT4BWE5</accession>
<sequence length="339" mass="36751">MADFLGYPFDPEIFDYNWQNEPDPTRTALLQSGAVVSDADIARLISTGSDTYTIPFYKTISGDPDNYDGQTNIQSTEATGDSQSGIVFGRAKGFTARDFIKDFNSGADPMRQITSQIAQYWNKRRQSMLIGILNAIFGITDTSFANHTLNLATKAATVTDDNRIGEATIADSTVQAVGDNSGIFTLAVMHSNVAARLAKLDLLEYRKYTDLQGIQRTLRIADINGMLALIDDGVPVTDSATATGSKEYTTYVLGNGVIRTAAAPVEHPSEVERAASINGGQDTLYTRIRETIHPNGFTYTKPTSGYTSSPTDAQLNASARWSRKMDAKSIAIARVITNG</sequence>
<keyword evidence="2" id="KW-1185">Reference proteome</keyword>
<dbReference type="Pfam" id="PF20036">
    <property type="entry name" value="Gp13-like"/>
    <property type="match status" value="1"/>
</dbReference>
<evidence type="ECO:0000313" key="1">
    <source>
        <dbReference type="EMBL" id="MCY1715219.1"/>
    </source>
</evidence>
<protein>
    <submittedName>
        <fullName evidence="1">Major capsid protein</fullName>
    </submittedName>
</protein>
<dbReference type="EMBL" id="JAPOHA010000018">
    <property type="protein sequence ID" value="MCY1715219.1"/>
    <property type="molecule type" value="Genomic_DNA"/>
</dbReference>
<comment type="caution">
    <text evidence="1">The sequence shown here is derived from an EMBL/GenBank/DDBJ whole genome shotgun (WGS) entry which is preliminary data.</text>
</comment>
<dbReference type="RefSeq" id="WP_268059255.1">
    <property type="nucleotide sequence ID" value="NZ_JAPOHA010000018.1"/>
</dbReference>
<name>A0ABT4BWE5_9FIRM</name>
<gene>
    <name evidence="1" type="ORF">OUY18_13270</name>
</gene>
<organism evidence="1 2">
    <name type="scientific">Caproiciproducens galactitolivorans</name>
    <dbReference type="NCBI Taxonomy" id="642589"/>
    <lineage>
        <taxon>Bacteria</taxon>
        <taxon>Bacillati</taxon>
        <taxon>Bacillota</taxon>
        <taxon>Clostridia</taxon>
        <taxon>Eubacteriales</taxon>
        <taxon>Acutalibacteraceae</taxon>
        <taxon>Caproiciproducens</taxon>
    </lineage>
</organism>
<evidence type="ECO:0000313" key="2">
    <source>
        <dbReference type="Proteomes" id="UP001082703"/>
    </source>
</evidence>
<dbReference type="InterPro" id="IPR045404">
    <property type="entry name" value="Gp13-like"/>
</dbReference>
<reference evidence="1 2" key="1">
    <citation type="submission" date="2022-11" db="EMBL/GenBank/DDBJ databases">
        <authorList>
            <person name="Caiyu Z."/>
        </authorList>
    </citation>
    <scope>NUCLEOTIDE SEQUENCE [LARGE SCALE GENOMIC DNA]</scope>
    <source>
        <strain evidence="1 2">YR-4</strain>
    </source>
</reference>